<feature type="domain" description="Core-binding (CB)" evidence="5">
    <location>
        <begin position="8"/>
        <end position="93"/>
    </location>
</feature>
<keyword evidence="7" id="KW-1185">Reference proteome</keyword>
<dbReference type="InterPro" id="IPR044068">
    <property type="entry name" value="CB"/>
</dbReference>
<dbReference type="GO" id="GO:0015074">
    <property type="term" value="P:DNA integration"/>
    <property type="evidence" value="ECO:0007669"/>
    <property type="project" value="UniProtKB-KW"/>
</dbReference>
<protein>
    <submittedName>
        <fullName evidence="6">Integrase</fullName>
    </submittedName>
</protein>
<dbReference type="InterPro" id="IPR013762">
    <property type="entry name" value="Integrase-like_cat_sf"/>
</dbReference>
<dbReference type="PROSITE" id="PS51900">
    <property type="entry name" value="CB"/>
    <property type="match status" value="1"/>
</dbReference>
<dbReference type="KEGG" id="naj:B1756_17000"/>
<evidence type="ECO:0000313" key="7">
    <source>
        <dbReference type="Proteomes" id="UP000250088"/>
    </source>
</evidence>
<evidence type="ECO:0000256" key="1">
    <source>
        <dbReference type="ARBA" id="ARBA00022908"/>
    </source>
</evidence>
<organism evidence="6 7">
    <name type="scientific">Natrarchaeobaculum aegyptiacum</name>
    <dbReference type="NCBI Taxonomy" id="745377"/>
    <lineage>
        <taxon>Archaea</taxon>
        <taxon>Methanobacteriati</taxon>
        <taxon>Methanobacteriota</taxon>
        <taxon>Stenosarchaea group</taxon>
        <taxon>Halobacteria</taxon>
        <taxon>Halobacteriales</taxon>
        <taxon>Natrialbaceae</taxon>
        <taxon>Natrarchaeobaculum</taxon>
    </lineage>
</organism>
<dbReference type="AlphaFoldDB" id="A0A2Z2I0U4"/>
<dbReference type="Proteomes" id="UP000250088">
    <property type="component" value="Chromosome"/>
</dbReference>
<evidence type="ECO:0000259" key="5">
    <source>
        <dbReference type="PROSITE" id="PS51900"/>
    </source>
</evidence>
<dbReference type="Pfam" id="PF02899">
    <property type="entry name" value="Phage_int_SAM_1"/>
    <property type="match status" value="1"/>
</dbReference>
<evidence type="ECO:0000256" key="4">
    <source>
        <dbReference type="PROSITE-ProRule" id="PRU01248"/>
    </source>
</evidence>
<dbReference type="PANTHER" id="PTHR30349:SF41">
    <property type="entry name" value="INTEGRASE_RECOMBINASE PROTEIN MJ0367-RELATED"/>
    <property type="match status" value="1"/>
</dbReference>
<evidence type="ECO:0000256" key="3">
    <source>
        <dbReference type="ARBA" id="ARBA00023172"/>
    </source>
</evidence>
<dbReference type="GO" id="GO:0006310">
    <property type="term" value="P:DNA recombination"/>
    <property type="evidence" value="ECO:0007669"/>
    <property type="project" value="UniProtKB-KW"/>
</dbReference>
<dbReference type="SUPFAM" id="SSF56349">
    <property type="entry name" value="DNA breaking-rejoining enzymes"/>
    <property type="match status" value="1"/>
</dbReference>
<dbReference type="PANTHER" id="PTHR30349">
    <property type="entry name" value="PHAGE INTEGRASE-RELATED"/>
    <property type="match status" value="1"/>
</dbReference>
<keyword evidence="1" id="KW-0229">DNA integration</keyword>
<name>A0A2Z2I0U4_9EURY</name>
<evidence type="ECO:0000256" key="2">
    <source>
        <dbReference type="ARBA" id="ARBA00023125"/>
    </source>
</evidence>
<reference evidence="7" key="1">
    <citation type="submission" date="2017-02" db="EMBL/GenBank/DDBJ databases">
        <title>Natronthermophilus aegyptiacus gen. nov.,sp. nov., an aerobic, extremely halophilic alkalithermophilic archaeon isolated from the athalassohaline Wadi An Natrun, Egypt.</title>
        <authorList>
            <person name="Zhao B."/>
        </authorList>
    </citation>
    <scope>NUCLEOTIDE SEQUENCE [LARGE SCALE GENOMIC DNA]</scope>
    <source>
        <strain evidence="7">JW/NM-HA 15</strain>
    </source>
</reference>
<accession>A0A2Z2I0U4</accession>
<keyword evidence="3" id="KW-0233">DNA recombination</keyword>
<keyword evidence="2 4" id="KW-0238">DNA-binding</keyword>
<dbReference type="RefSeq" id="WP_086889623.1">
    <property type="nucleotide sequence ID" value="NZ_CP019893.1"/>
</dbReference>
<dbReference type="InterPro" id="IPR004107">
    <property type="entry name" value="Integrase_SAM-like_N"/>
</dbReference>
<dbReference type="EMBL" id="CP019893">
    <property type="protein sequence ID" value="ARS91254.1"/>
    <property type="molecule type" value="Genomic_DNA"/>
</dbReference>
<dbReference type="InterPro" id="IPR010998">
    <property type="entry name" value="Integrase_recombinase_N"/>
</dbReference>
<sequence length="339" mass="39130">MHTDLKPIEPRKALELYLDDRRGDLADWTLRSHRSRLSTFIDWCEEERIGNLNELTGRDIHRYKVWRRNDGDLSKVTVKTQIDTVRVFAKWLASIEGCDPELPAKIKSPSLAKGENARSVELHSDEATKILTYLEKYHYCTLPHVTLSLLWHGLMRRGAVRAIDLRDYYPDEQYLDLKHRPESDTPLKNGTGGERPIAVSESVCELLDDWVADKRPNSTDEYGRKPLLATSQGRIHLTTIQQYVYMWSRPCKYGADCPHDRDPDDCSSANERYSASECPSSISPHAVRRGSITHWLREEIPQPVVSDRADVSADVLDAHYDERTSLEKMEQRRKFLDNI</sequence>
<dbReference type="Gene3D" id="1.10.443.10">
    <property type="entry name" value="Intergrase catalytic core"/>
    <property type="match status" value="1"/>
</dbReference>
<dbReference type="Gene3D" id="1.10.150.130">
    <property type="match status" value="1"/>
</dbReference>
<gene>
    <name evidence="6" type="ORF">B1756_17000</name>
</gene>
<dbReference type="GO" id="GO:0003677">
    <property type="term" value="F:DNA binding"/>
    <property type="evidence" value="ECO:0007669"/>
    <property type="project" value="UniProtKB-UniRule"/>
</dbReference>
<dbReference type="InterPro" id="IPR050090">
    <property type="entry name" value="Tyrosine_recombinase_XerCD"/>
</dbReference>
<dbReference type="GeneID" id="32895808"/>
<evidence type="ECO:0000313" key="6">
    <source>
        <dbReference type="EMBL" id="ARS91254.1"/>
    </source>
</evidence>
<dbReference type="InterPro" id="IPR011010">
    <property type="entry name" value="DNA_brk_join_enz"/>
</dbReference>
<dbReference type="OrthoDB" id="198497at2157"/>
<proteinExistence type="predicted"/>